<dbReference type="KEGG" id="aaqu:D3M96_02615"/>
<dbReference type="OrthoDB" id="8719709at2"/>
<dbReference type="RefSeq" id="WP_121737925.1">
    <property type="nucleotide sequence ID" value="NZ_CP032153.1"/>
</dbReference>
<accession>A0A3G2HQW3</accession>
<reference evidence="2 3" key="1">
    <citation type="submission" date="2018-09" db="EMBL/GenBank/DDBJ databases">
        <title>Complete genome sequence of the hydrocarbonoclastic bacterium Alcaligenes aquatilis QD168, isolated from a crude-oil polluted marine sediment of Central Chile.</title>
        <authorList>
            <person name="Duran R.E."/>
            <person name="Barra B."/>
            <person name="Salva-Serra F."/>
            <person name="Mendez V."/>
            <person name="Moore E.R.B."/>
            <person name="Seeger M."/>
        </authorList>
    </citation>
    <scope>NUCLEOTIDE SEQUENCE [LARGE SCALE GENOMIC DNA]</scope>
    <source>
        <strain evidence="2 3">QD168</strain>
    </source>
</reference>
<dbReference type="AlphaFoldDB" id="A0A3G2HQW3"/>
<feature type="compositionally biased region" description="Polar residues" evidence="1">
    <location>
        <begin position="143"/>
        <end position="157"/>
    </location>
</feature>
<evidence type="ECO:0000313" key="2">
    <source>
        <dbReference type="EMBL" id="AYN19523.1"/>
    </source>
</evidence>
<evidence type="ECO:0000313" key="3">
    <source>
        <dbReference type="Proteomes" id="UP000268070"/>
    </source>
</evidence>
<evidence type="ECO:0000256" key="1">
    <source>
        <dbReference type="SAM" id="MobiDB-lite"/>
    </source>
</evidence>
<sequence>MTETTMIRSLSVERLQELLQTMGYRVTVAERDGQRQLLSATQGIGFSVRPGNLAPTEGEFIDYTLGCVLRLEGSLSAGVVDSWNVQKRFARLTQQSTFLVLEMDVVVAGGVSESYLRAAAELWDRLLQEFLLFLRQYADQTRADAQSDGSVSPSSDETAPAPEASTDAQAGIEQAESTQA</sequence>
<gene>
    <name evidence="2" type="ORF">D3M96_02615</name>
</gene>
<dbReference type="InterPro" id="IPR019660">
    <property type="entry name" value="Put_sensory_transdc_reg_YbjN"/>
</dbReference>
<organism evidence="2 3">
    <name type="scientific">Alcaligenes aquatilis</name>
    <dbReference type="NCBI Taxonomy" id="323284"/>
    <lineage>
        <taxon>Bacteria</taxon>
        <taxon>Pseudomonadati</taxon>
        <taxon>Pseudomonadota</taxon>
        <taxon>Betaproteobacteria</taxon>
        <taxon>Burkholderiales</taxon>
        <taxon>Alcaligenaceae</taxon>
        <taxon>Alcaligenes</taxon>
    </lineage>
</organism>
<feature type="region of interest" description="Disordered" evidence="1">
    <location>
        <begin position="143"/>
        <end position="180"/>
    </location>
</feature>
<dbReference type="EMBL" id="CP032153">
    <property type="protein sequence ID" value="AYN19523.1"/>
    <property type="molecule type" value="Genomic_DNA"/>
</dbReference>
<protein>
    <submittedName>
        <fullName evidence="2">YbjN domain-containing protein</fullName>
    </submittedName>
</protein>
<dbReference type="Proteomes" id="UP000268070">
    <property type="component" value="Chromosome"/>
</dbReference>
<proteinExistence type="predicted"/>
<dbReference type="Pfam" id="PF10722">
    <property type="entry name" value="YbjN"/>
    <property type="match status" value="1"/>
</dbReference>
<name>A0A3G2HQW3_9BURK</name>